<evidence type="ECO:0000313" key="1">
    <source>
        <dbReference type="EMBL" id="TKB02174.1"/>
    </source>
</evidence>
<protein>
    <submittedName>
        <fullName evidence="1">DUF3703 domain-containing protein</fullName>
    </submittedName>
</protein>
<evidence type="ECO:0000313" key="2">
    <source>
        <dbReference type="Proteomes" id="UP000305471"/>
    </source>
</evidence>
<dbReference type="Pfam" id="PF12487">
    <property type="entry name" value="DUF3703"/>
    <property type="match status" value="1"/>
</dbReference>
<organism evidence="1 2">
    <name type="scientific">Alteromonas portus</name>
    <dbReference type="NCBI Taxonomy" id="2565549"/>
    <lineage>
        <taxon>Bacteria</taxon>
        <taxon>Pseudomonadati</taxon>
        <taxon>Pseudomonadota</taxon>
        <taxon>Gammaproteobacteria</taxon>
        <taxon>Alteromonadales</taxon>
        <taxon>Alteromonadaceae</taxon>
        <taxon>Alteromonas/Salinimonas group</taxon>
        <taxon>Alteromonas</taxon>
    </lineage>
</organism>
<dbReference type="OrthoDB" id="9799416at2"/>
<name>A0A4U0ZC08_9ALTE</name>
<sequence length="127" mass="14110">MFKAKNFTRNIRPYVEAELAHAHKMQNQNNQRCAFTHLENAHVLGQASTRLHVAVHVQMLLWAVKQGNIGEFFGQLLRIVGAATKTVFGLVPHGNTGGANVSPFKAMPIKTNLKTILEKAHSNEDKN</sequence>
<gene>
    <name evidence="1" type="ORF">E5672_13770</name>
</gene>
<dbReference type="AlphaFoldDB" id="A0A4U0ZC08"/>
<comment type="caution">
    <text evidence="1">The sequence shown here is derived from an EMBL/GenBank/DDBJ whole genome shotgun (WGS) entry which is preliminary data.</text>
</comment>
<dbReference type="Proteomes" id="UP000305471">
    <property type="component" value="Unassembled WGS sequence"/>
</dbReference>
<proteinExistence type="predicted"/>
<keyword evidence="2" id="KW-1185">Reference proteome</keyword>
<reference evidence="1 2" key="1">
    <citation type="submission" date="2019-04" db="EMBL/GenBank/DDBJ databases">
        <title>Alteromonas portus sp. nov., an alginate lyase-excreting marine bacterium.</title>
        <authorList>
            <person name="Huang H."/>
            <person name="Mo K."/>
            <person name="Bao S."/>
        </authorList>
    </citation>
    <scope>NUCLEOTIDE SEQUENCE [LARGE SCALE GENOMIC DNA]</scope>
    <source>
        <strain evidence="1 2">HB161718</strain>
    </source>
</reference>
<accession>A0A4U0ZC08</accession>
<dbReference type="EMBL" id="SWCO01000008">
    <property type="protein sequence ID" value="TKB02174.1"/>
    <property type="molecule type" value="Genomic_DNA"/>
</dbReference>
<dbReference type="InterPro" id="IPR022172">
    <property type="entry name" value="DUF3703"/>
</dbReference>
<dbReference type="RefSeq" id="WP_136782718.1">
    <property type="nucleotide sequence ID" value="NZ_SWCO01000008.1"/>
</dbReference>